<keyword evidence="3" id="KW-1185">Reference proteome</keyword>
<dbReference type="GO" id="GO:0003714">
    <property type="term" value="F:transcription corepressor activity"/>
    <property type="evidence" value="ECO:0007669"/>
    <property type="project" value="TreeGrafter"/>
</dbReference>
<dbReference type="FunCoup" id="A0A200Q890">
    <property type="interactions" value="244"/>
</dbReference>
<dbReference type="SUPFAM" id="SSF46579">
    <property type="entry name" value="Prefoldin"/>
    <property type="match status" value="1"/>
</dbReference>
<feature type="region of interest" description="Disordered" evidence="1">
    <location>
        <begin position="338"/>
        <end position="371"/>
    </location>
</feature>
<organism evidence="2 3">
    <name type="scientific">Macleaya cordata</name>
    <name type="common">Five-seeded plume-poppy</name>
    <name type="synonym">Bocconia cordata</name>
    <dbReference type="NCBI Taxonomy" id="56857"/>
    <lineage>
        <taxon>Eukaryota</taxon>
        <taxon>Viridiplantae</taxon>
        <taxon>Streptophyta</taxon>
        <taxon>Embryophyta</taxon>
        <taxon>Tracheophyta</taxon>
        <taxon>Spermatophyta</taxon>
        <taxon>Magnoliopsida</taxon>
        <taxon>Ranunculales</taxon>
        <taxon>Papaveraceae</taxon>
        <taxon>Papaveroideae</taxon>
        <taxon>Macleaya</taxon>
    </lineage>
</organism>
<dbReference type="OMA" id="KDECYSY"/>
<comment type="caution">
    <text evidence="2">The sequence shown here is derived from an EMBL/GenBank/DDBJ whole genome shotgun (WGS) entry which is preliminary data.</text>
</comment>
<reference evidence="2 3" key="1">
    <citation type="journal article" date="2017" name="Mol. Plant">
        <title>The Genome of Medicinal Plant Macleaya cordata Provides New Insights into Benzylisoquinoline Alkaloids Metabolism.</title>
        <authorList>
            <person name="Liu X."/>
            <person name="Liu Y."/>
            <person name="Huang P."/>
            <person name="Ma Y."/>
            <person name="Qing Z."/>
            <person name="Tang Q."/>
            <person name="Cao H."/>
            <person name="Cheng P."/>
            <person name="Zheng Y."/>
            <person name="Yuan Z."/>
            <person name="Zhou Y."/>
            <person name="Liu J."/>
            <person name="Tang Z."/>
            <person name="Zhuo Y."/>
            <person name="Zhang Y."/>
            <person name="Yu L."/>
            <person name="Huang J."/>
            <person name="Yang P."/>
            <person name="Peng Q."/>
            <person name="Zhang J."/>
            <person name="Jiang W."/>
            <person name="Zhang Z."/>
            <person name="Lin K."/>
            <person name="Ro D.K."/>
            <person name="Chen X."/>
            <person name="Xiong X."/>
            <person name="Shang Y."/>
            <person name="Huang S."/>
            <person name="Zeng J."/>
        </authorList>
    </citation>
    <scope>NUCLEOTIDE SEQUENCE [LARGE SCALE GENOMIC DNA]</scope>
    <source>
        <strain evidence="3">cv. BLH2017</strain>
        <tissue evidence="2">Root</tissue>
    </source>
</reference>
<dbReference type="InterPro" id="IPR052255">
    <property type="entry name" value="RNA_pol_II_subunit5-mediator"/>
</dbReference>
<dbReference type="GO" id="GO:0019212">
    <property type="term" value="F:phosphatase inhibitor activity"/>
    <property type="evidence" value="ECO:0007669"/>
    <property type="project" value="TreeGrafter"/>
</dbReference>
<gene>
    <name evidence="2" type="ORF">BVC80_7835g1</name>
</gene>
<accession>A0A200Q890</accession>
<dbReference type="PANTHER" id="PTHR15111:SF0">
    <property type="entry name" value="UNCONVENTIONAL PREFOLDIN RPB5 INTERACTOR 1"/>
    <property type="match status" value="1"/>
</dbReference>
<dbReference type="GO" id="GO:0000122">
    <property type="term" value="P:negative regulation of transcription by RNA polymerase II"/>
    <property type="evidence" value="ECO:0007669"/>
    <property type="project" value="TreeGrafter"/>
</dbReference>
<feature type="region of interest" description="Disordered" evidence="1">
    <location>
        <begin position="134"/>
        <end position="162"/>
    </location>
</feature>
<feature type="compositionally biased region" description="Polar residues" evidence="1">
    <location>
        <begin position="347"/>
        <end position="356"/>
    </location>
</feature>
<dbReference type="AlphaFoldDB" id="A0A200Q890"/>
<dbReference type="GO" id="GO:0003682">
    <property type="term" value="F:chromatin binding"/>
    <property type="evidence" value="ECO:0007669"/>
    <property type="project" value="TreeGrafter"/>
</dbReference>
<evidence type="ECO:0008006" key="4">
    <source>
        <dbReference type="Google" id="ProtNLM"/>
    </source>
</evidence>
<dbReference type="PANTHER" id="PTHR15111">
    <property type="entry name" value="RNA POLYMERASE II SUBUNIT 5-MEDIATING PROTEIN NNX3"/>
    <property type="match status" value="1"/>
</dbReference>
<dbReference type="EMBL" id="MVGT01002739">
    <property type="protein sequence ID" value="OVA06711.1"/>
    <property type="molecule type" value="Genomic_DNA"/>
</dbReference>
<proteinExistence type="predicted"/>
<sequence length="371" mass="41576">MEERERGTVTSLASLISVEEAQKAAKRVEDSIAEHQKELDHLHHFISDNTNLINLVQKLPDELSHDIMARYYVERTSKQTAEILQRRGKVLDSQVDALKAMMLDLKAEASFFGSTAAEAAEGVVEIREDYIEEHPTGRVSDKADLAKPDTLGSSEAANAEVAAEDEEYAQIMSRFDELEKEELEAECVNDVDEDEDSNTDFGCSINQHSFEQNLKISEEHQHRNSLKQSNSRNFPSITEEPLYEEHSGQNPADQSTFQDLKVQHLPKDEYLPRESLARMDKSNPTEKPLLSLEKEKTQVMSTTKSEIYDDKAAEHNSKIGFDSSKAFTGSVIEHSLGIHAKPVGETTAPSQSTRANPSKPVSRFKMQKGGR</sequence>
<evidence type="ECO:0000313" key="2">
    <source>
        <dbReference type="EMBL" id="OVA06711.1"/>
    </source>
</evidence>
<dbReference type="STRING" id="56857.A0A200Q890"/>
<evidence type="ECO:0000256" key="1">
    <source>
        <dbReference type="SAM" id="MobiDB-lite"/>
    </source>
</evidence>
<dbReference type="Proteomes" id="UP000195402">
    <property type="component" value="Unassembled WGS sequence"/>
</dbReference>
<name>A0A200Q890_MACCD</name>
<feature type="compositionally biased region" description="Basic and acidic residues" evidence="1">
    <location>
        <begin position="134"/>
        <end position="147"/>
    </location>
</feature>
<protein>
    <recommendedName>
        <fullName evidence="4">Prefoldin</fullName>
    </recommendedName>
</protein>
<dbReference type="InParanoid" id="A0A200Q890"/>
<dbReference type="OrthoDB" id="21413at2759"/>
<evidence type="ECO:0000313" key="3">
    <source>
        <dbReference type="Proteomes" id="UP000195402"/>
    </source>
</evidence>